<keyword evidence="5 7" id="KW-1133">Transmembrane helix</keyword>
<dbReference type="AlphaFoldDB" id="F5XPT0"/>
<dbReference type="PANTHER" id="PTHR43386:SF6">
    <property type="entry name" value="ABC TRANSPORTER PERMEASE PROTEIN"/>
    <property type="match status" value="1"/>
</dbReference>
<keyword evidence="4 7" id="KW-0812">Transmembrane</keyword>
<dbReference type="STRING" id="1032480.MLP_13740"/>
<dbReference type="GO" id="GO:0005886">
    <property type="term" value="C:plasma membrane"/>
    <property type="evidence" value="ECO:0007669"/>
    <property type="project" value="UniProtKB-SubCell"/>
</dbReference>
<keyword evidence="2 7" id="KW-0813">Transport</keyword>
<dbReference type="SUPFAM" id="SSF161098">
    <property type="entry name" value="MetI-like"/>
    <property type="match status" value="1"/>
</dbReference>
<evidence type="ECO:0000256" key="3">
    <source>
        <dbReference type="ARBA" id="ARBA00022475"/>
    </source>
</evidence>
<dbReference type="GO" id="GO:0005524">
    <property type="term" value="F:ATP binding"/>
    <property type="evidence" value="ECO:0007669"/>
    <property type="project" value="UniProtKB-KW"/>
</dbReference>
<comment type="similarity">
    <text evidence="7">Belongs to the binding-protein-dependent transport system permease family.</text>
</comment>
<dbReference type="PROSITE" id="PS50928">
    <property type="entry name" value="ABC_TM1"/>
    <property type="match status" value="1"/>
</dbReference>
<dbReference type="eggNOG" id="COG1173">
    <property type="taxonomic scope" value="Bacteria"/>
</dbReference>
<keyword evidence="6 7" id="KW-0472">Membrane</keyword>
<dbReference type="Pfam" id="PF00528">
    <property type="entry name" value="BPD_transp_1"/>
    <property type="match status" value="1"/>
</dbReference>
<dbReference type="Gene3D" id="1.10.3720.10">
    <property type="entry name" value="MetI-like"/>
    <property type="match status" value="1"/>
</dbReference>
<reference evidence="9 10" key="1">
    <citation type="submission" date="2011-05" db="EMBL/GenBank/DDBJ databases">
        <title>Whole genome sequence of Microlunatus phosphovorus NM-1.</title>
        <authorList>
            <person name="Hosoyama A."/>
            <person name="Sasaki K."/>
            <person name="Harada T."/>
            <person name="Igarashi R."/>
            <person name="Kawakoshi A."/>
            <person name="Sasagawa M."/>
            <person name="Fukada J."/>
            <person name="Nakamura S."/>
            <person name="Katano Y."/>
            <person name="Hanada S."/>
            <person name="Kamagata Y."/>
            <person name="Nakamura N."/>
            <person name="Yamazaki S."/>
            <person name="Fujita N."/>
        </authorList>
    </citation>
    <scope>NUCLEOTIDE SEQUENCE [LARGE SCALE GENOMIC DNA]</scope>
    <source>
        <strain evidence="10">ATCC 700054 / DSM 10555 / JCM 9379 / NBRC 101784 / NCIMB 13414 / VKM Ac-1990 / NM-1</strain>
    </source>
</reference>
<protein>
    <submittedName>
        <fullName evidence="9">Putative ABC transporter ATP-binding protein</fullName>
    </submittedName>
</protein>
<organism evidence="9 10">
    <name type="scientific">Microlunatus phosphovorus (strain ATCC 700054 / DSM 10555 / JCM 9379 / NBRC 101784 / NCIMB 13414 / VKM Ac-1990 / NM-1)</name>
    <dbReference type="NCBI Taxonomy" id="1032480"/>
    <lineage>
        <taxon>Bacteria</taxon>
        <taxon>Bacillati</taxon>
        <taxon>Actinomycetota</taxon>
        <taxon>Actinomycetes</taxon>
        <taxon>Propionibacteriales</taxon>
        <taxon>Propionibacteriaceae</taxon>
        <taxon>Microlunatus</taxon>
    </lineage>
</organism>
<dbReference type="Pfam" id="PF12911">
    <property type="entry name" value="OppC_N"/>
    <property type="match status" value="1"/>
</dbReference>
<feature type="transmembrane region" description="Helical" evidence="7">
    <location>
        <begin position="50"/>
        <end position="71"/>
    </location>
</feature>
<dbReference type="PANTHER" id="PTHR43386">
    <property type="entry name" value="OLIGOPEPTIDE TRANSPORT SYSTEM PERMEASE PROTEIN APPC"/>
    <property type="match status" value="1"/>
</dbReference>
<keyword evidence="10" id="KW-1185">Reference proteome</keyword>
<comment type="subcellular location">
    <subcellularLocation>
        <location evidence="1 7">Cell membrane</location>
        <topology evidence="1 7">Multi-pass membrane protein</topology>
    </subcellularLocation>
</comment>
<evidence type="ECO:0000256" key="6">
    <source>
        <dbReference type="ARBA" id="ARBA00023136"/>
    </source>
</evidence>
<dbReference type="HOGENOM" id="CLU_028518_1_4_11"/>
<sequence>MSDELPTATGVRPGGPDSGAEHELLEIVEETVEQSTLWGEAWKTLRHNPMFIIGGAVAILMTLIAIFPGLFAGGVDPRDCDLTVARQWPSAAHWFGTDLQGCDYYANVIYGARISLAIGLLSVTGTMVLATFLGTTAGYFGGLTDSLLSRFTDIFYGVPLLLGAMILLTVTEQRSVFTVALALSIFGWMTAMRLVRSSVITVGNADFVAAAQASAASTSQILVRHIMPNAISPVVSFMTIAMGGFIASEATLTFLGIGLQAPEISWGLQINVGQSRFSSAPYLVFFPALFLSFTVMSFMLMGDALRDALDPDRS</sequence>
<accession>F5XPT0</accession>
<feature type="domain" description="ABC transmembrane type-1" evidence="8">
    <location>
        <begin position="112"/>
        <end position="302"/>
    </location>
</feature>
<feature type="transmembrane region" description="Helical" evidence="7">
    <location>
        <begin position="234"/>
        <end position="259"/>
    </location>
</feature>
<dbReference type="OrthoDB" id="8906042at2"/>
<evidence type="ECO:0000256" key="4">
    <source>
        <dbReference type="ARBA" id="ARBA00022692"/>
    </source>
</evidence>
<name>F5XPT0_MICPN</name>
<feature type="transmembrane region" description="Helical" evidence="7">
    <location>
        <begin position="114"/>
        <end position="142"/>
    </location>
</feature>
<evidence type="ECO:0000259" key="8">
    <source>
        <dbReference type="PROSITE" id="PS50928"/>
    </source>
</evidence>
<dbReference type="GO" id="GO:0055085">
    <property type="term" value="P:transmembrane transport"/>
    <property type="evidence" value="ECO:0007669"/>
    <property type="project" value="InterPro"/>
</dbReference>
<keyword evidence="3" id="KW-1003">Cell membrane</keyword>
<gene>
    <name evidence="9" type="ordered locus">MLP_13740</name>
</gene>
<dbReference type="CDD" id="cd06261">
    <property type="entry name" value="TM_PBP2"/>
    <property type="match status" value="1"/>
</dbReference>
<evidence type="ECO:0000256" key="2">
    <source>
        <dbReference type="ARBA" id="ARBA00022448"/>
    </source>
</evidence>
<proteinExistence type="inferred from homology"/>
<evidence type="ECO:0000313" key="9">
    <source>
        <dbReference type="EMBL" id="BAK34388.1"/>
    </source>
</evidence>
<evidence type="ECO:0000313" key="10">
    <source>
        <dbReference type="Proteomes" id="UP000007947"/>
    </source>
</evidence>
<keyword evidence="9" id="KW-0067">ATP-binding</keyword>
<keyword evidence="9" id="KW-0547">Nucleotide-binding</keyword>
<dbReference type="InterPro" id="IPR050366">
    <property type="entry name" value="BP-dependent_transpt_permease"/>
</dbReference>
<evidence type="ECO:0000256" key="1">
    <source>
        <dbReference type="ARBA" id="ARBA00004651"/>
    </source>
</evidence>
<feature type="transmembrane region" description="Helical" evidence="7">
    <location>
        <begin position="279"/>
        <end position="300"/>
    </location>
</feature>
<feature type="transmembrane region" description="Helical" evidence="7">
    <location>
        <begin position="154"/>
        <end position="170"/>
    </location>
</feature>
<dbReference type="KEGG" id="mph:MLP_13740"/>
<dbReference type="InterPro" id="IPR000515">
    <property type="entry name" value="MetI-like"/>
</dbReference>
<evidence type="ECO:0000256" key="5">
    <source>
        <dbReference type="ARBA" id="ARBA00022989"/>
    </source>
</evidence>
<dbReference type="RefSeq" id="WP_013862271.1">
    <property type="nucleotide sequence ID" value="NC_015635.1"/>
</dbReference>
<dbReference type="EMBL" id="AP012204">
    <property type="protein sequence ID" value="BAK34388.1"/>
    <property type="molecule type" value="Genomic_DNA"/>
</dbReference>
<dbReference type="Proteomes" id="UP000007947">
    <property type="component" value="Chromosome"/>
</dbReference>
<dbReference type="InterPro" id="IPR035906">
    <property type="entry name" value="MetI-like_sf"/>
</dbReference>
<evidence type="ECO:0000256" key="7">
    <source>
        <dbReference type="RuleBase" id="RU363032"/>
    </source>
</evidence>
<feature type="transmembrane region" description="Helical" evidence="7">
    <location>
        <begin position="176"/>
        <end position="195"/>
    </location>
</feature>
<dbReference type="InterPro" id="IPR025966">
    <property type="entry name" value="OppC_N"/>
</dbReference>